<keyword evidence="2" id="KW-1185">Reference proteome</keyword>
<organism evidence="1 2">
    <name type="scientific">Chitinivorax tropicus</name>
    <dbReference type="NCBI Taxonomy" id="714531"/>
    <lineage>
        <taxon>Bacteria</taxon>
        <taxon>Pseudomonadati</taxon>
        <taxon>Pseudomonadota</taxon>
        <taxon>Betaproteobacteria</taxon>
        <taxon>Chitinivorax</taxon>
    </lineage>
</organism>
<accession>A0A840MRH9</accession>
<protein>
    <recommendedName>
        <fullName evidence="3">DUF4810 domain-containing protein</fullName>
    </recommendedName>
</protein>
<dbReference type="InterPro" id="IPR014508">
    <property type="entry name" value="UCP020555_TPR-like"/>
</dbReference>
<dbReference type="PIRSF" id="PIRSF020555">
    <property type="entry name" value="UCP020555"/>
    <property type="match status" value="1"/>
</dbReference>
<evidence type="ECO:0000313" key="1">
    <source>
        <dbReference type="EMBL" id="MBB5018833.1"/>
    </source>
</evidence>
<dbReference type="EMBL" id="JACHHY010000012">
    <property type="protein sequence ID" value="MBB5018833.1"/>
    <property type="molecule type" value="Genomic_DNA"/>
</dbReference>
<dbReference type="Pfam" id="PF16068">
    <property type="entry name" value="DUF4810"/>
    <property type="match status" value="1"/>
</dbReference>
<dbReference type="Proteomes" id="UP000575898">
    <property type="component" value="Unassembled WGS sequence"/>
</dbReference>
<gene>
    <name evidence="1" type="ORF">HNQ59_002130</name>
</gene>
<sequence length="119" mass="13358">MQIRSLSLTALLCGVALVTGCAKPTQKSLYYWGQYQPQVYEHLKGDGKGPEEQIAALESDLQKAQSKNAALPPGYYAHMGMLYLKTGKNDQVKQAFETEKTLYPESSTFMDFLLKKFKN</sequence>
<proteinExistence type="predicted"/>
<dbReference type="PROSITE" id="PS51257">
    <property type="entry name" value="PROKAR_LIPOPROTEIN"/>
    <property type="match status" value="1"/>
</dbReference>
<name>A0A840MRH9_9PROT</name>
<evidence type="ECO:0008006" key="3">
    <source>
        <dbReference type="Google" id="ProtNLM"/>
    </source>
</evidence>
<reference evidence="1 2" key="1">
    <citation type="submission" date="2020-08" db="EMBL/GenBank/DDBJ databases">
        <title>Genomic Encyclopedia of Type Strains, Phase IV (KMG-IV): sequencing the most valuable type-strain genomes for metagenomic binning, comparative biology and taxonomic classification.</title>
        <authorList>
            <person name="Goeker M."/>
        </authorList>
    </citation>
    <scope>NUCLEOTIDE SEQUENCE [LARGE SCALE GENOMIC DNA]</scope>
    <source>
        <strain evidence="1 2">DSM 27165</strain>
    </source>
</reference>
<dbReference type="AlphaFoldDB" id="A0A840MRH9"/>
<dbReference type="RefSeq" id="WP_184038738.1">
    <property type="nucleotide sequence ID" value="NZ_JACHHY010000012.1"/>
</dbReference>
<evidence type="ECO:0000313" key="2">
    <source>
        <dbReference type="Proteomes" id="UP000575898"/>
    </source>
</evidence>
<comment type="caution">
    <text evidence="1">The sequence shown here is derived from an EMBL/GenBank/DDBJ whole genome shotgun (WGS) entry which is preliminary data.</text>
</comment>